<dbReference type="Proteomes" id="UP001557470">
    <property type="component" value="Unassembled WGS sequence"/>
</dbReference>
<dbReference type="Pfam" id="PF00498">
    <property type="entry name" value="FHA"/>
    <property type="match status" value="1"/>
</dbReference>
<dbReference type="AlphaFoldDB" id="A0ABD0Y5X0"/>
<feature type="coiled-coil region" evidence="1">
    <location>
        <begin position="616"/>
        <end position="749"/>
    </location>
</feature>
<evidence type="ECO:0000259" key="3">
    <source>
        <dbReference type="PROSITE" id="PS50006"/>
    </source>
</evidence>
<feature type="compositionally biased region" description="Polar residues" evidence="2">
    <location>
        <begin position="1016"/>
        <end position="1031"/>
    </location>
</feature>
<dbReference type="PANTHER" id="PTHR18853">
    <property type="entry name" value="FORKHEAD-ASSOCIATED DOMAIN-CONTAINING PROTEIN 1-RELATED"/>
    <property type="match status" value="1"/>
</dbReference>
<evidence type="ECO:0000256" key="1">
    <source>
        <dbReference type="SAM" id="Coils"/>
    </source>
</evidence>
<feature type="region of interest" description="Disordered" evidence="2">
    <location>
        <begin position="163"/>
        <end position="221"/>
    </location>
</feature>
<feature type="region of interest" description="Disordered" evidence="2">
    <location>
        <begin position="997"/>
        <end position="1035"/>
    </location>
</feature>
<reference evidence="4 5" key="1">
    <citation type="submission" date="2024-06" db="EMBL/GenBank/DDBJ databases">
        <authorList>
            <person name="Pan Q."/>
            <person name="Wen M."/>
            <person name="Jouanno E."/>
            <person name="Zahm M."/>
            <person name="Klopp C."/>
            <person name="Cabau C."/>
            <person name="Louis A."/>
            <person name="Berthelot C."/>
            <person name="Parey E."/>
            <person name="Roest Crollius H."/>
            <person name="Montfort J."/>
            <person name="Robinson-Rechavi M."/>
            <person name="Bouchez O."/>
            <person name="Lampietro C."/>
            <person name="Lopez Roques C."/>
            <person name="Donnadieu C."/>
            <person name="Postlethwait J."/>
            <person name="Bobe J."/>
            <person name="Verreycken H."/>
            <person name="Guiguen Y."/>
        </authorList>
    </citation>
    <scope>NUCLEOTIDE SEQUENCE [LARGE SCALE GENOMIC DNA]</scope>
    <source>
        <strain evidence="4">Up_M1</strain>
        <tissue evidence="4">Testis</tissue>
    </source>
</reference>
<comment type="caution">
    <text evidence="4">The sequence shown here is derived from an EMBL/GenBank/DDBJ whole genome shotgun (WGS) entry which is preliminary data.</text>
</comment>
<dbReference type="InterPro" id="IPR008984">
    <property type="entry name" value="SMAD_FHA_dom_sf"/>
</dbReference>
<protein>
    <recommendedName>
        <fullName evidence="3">FHA domain-containing protein</fullName>
    </recommendedName>
</protein>
<dbReference type="SMART" id="SM00240">
    <property type="entry name" value="FHA"/>
    <property type="match status" value="1"/>
</dbReference>
<evidence type="ECO:0000313" key="5">
    <source>
        <dbReference type="Proteomes" id="UP001557470"/>
    </source>
</evidence>
<dbReference type="PANTHER" id="PTHR18853:SF7">
    <property type="entry name" value="FORKHEAD-ASSOCIATED DOMAIN-CONTAINING PROTEIN 1"/>
    <property type="match status" value="1"/>
</dbReference>
<dbReference type="Gene3D" id="2.60.200.20">
    <property type="match status" value="1"/>
</dbReference>
<feature type="coiled-coil region" evidence="1">
    <location>
        <begin position="837"/>
        <end position="864"/>
    </location>
</feature>
<feature type="compositionally biased region" description="Polar residues" evidence="2">
    <location>
        <begin position="1216"/>
        <end position="1225"/>
    </location>
</feature>
<dbReference type="EMBL" id="JAGEUA010000001">
    <property type="protein sequence ID" value="KAL1021271.1"/>
    <property type="molecule type" value="Genomic_DNA"/>
</dbReference>
<accession>A0ABD0Y5X0</accession>
<feature type="compositionally biased region" description="Basic and acidic residues" evidence="2">
    <location>
        <begin position="1006"/>
        <end position="1015"/>
    </location>
</feature>
<feature type="domain" description="FHA" evidence="3">
    <location>
        <begin position="33"/>
        <end position="84"/>
    </location>
</feature>
<organism evidence="4 5">
    <name type="scientific">Umbra pygmaea</name>
    <name type="common">Eastern mudminnow</name>
    <dbReference type="NCBI Taxonomy" id="75934"/>
    <lineage>
        <taxon>Eukaryota</taxon>
        <taxon>Metazoa</taxon>
        <taxon>Chordata</taxon>
        <taxon>Craniata</taxon>
        <taxon>Vertebrata</taxon>
        <taxon>Euteleostomi</taxon>
        <taxon>Actinopterygii</taxon>
        <taxon>Neopterygii</taxon>
        <taxon>Teleostei</taxon>
        <taxon>Protacanthopterygii</taxon>
        <taxon>Esociformes</taxon>
        <taxon>Umbridae</taxon>
        <taxon>Umbra</taxon>
    </lineage>
</organism>
<evidence type="ECO:0000256" key="2">
    <source>
        <dbReference type="SAM" id="MobiDB-lite"/>
    </source>
</evidence>
<dbReference type="InterPro" id="IPR052642">
    <property type="entry name" value="CC-FHA_domain"/>
</dbReference>
<proteinExistence type="predicted"/>
<gene>
    <name evidence="4" type="ORF">UPYG_G00010990</name>
</gene>
<name>A0ABD0Y5X0_UMBPY</name>
<feature type="coiled-coil region" evidence="1">
    <location>
        <begin position="444"/>
        <end position="538"/>
    </location>
</feature>
<evidence type="ECO:0000313" key="4">
    <source>
        <dbReference type="EMBL" id="KAL1021271.1"/>
    </source>
</evidence>
<feature type="compositionally biased region" description="Polar residues" evidence="2">
    <location>
        <begin position="187"/>
        <end position="221"/>
    </location>
</feature>
<keyword evidence="1" id="KW-0175">Coiled coil</keyword>
<feature type="coiled-coil region" evidence="1">
    <location>
        <begin position="288"/>
        <end position="386"/>
    </location>
</feature>
<dbReference type="PROSITE" id="PS50006">
    <property type="entry name" value="FHA_DOMAIN"/>
    <property type="match status" value="1"/>
</dbReference>
<dbReference type="SUPFAM" id="SSF49879">
    <property type="entry name" value="SMAD/FHA domain"/>
    <property type="match status" value="1"/>
</dbReference>
<keyword evidence="5" id="KW-1185">Reference proteome</keyword>
<feature type="region of interest" description="Disordered" evidence="2">
    <location>
        <begin position="1200"/>
        <end position="1264"/>
    </location>
</feature>
<sequence>MVSSVKWLGMMHVRPRGYLKTTGRVFKLQSETTTVGSHRDSDLCLQNGGVQEHHALIEWSESEGCFVLSDLNSSHGTYVNDCRIHNAAVCLTPGDKLNFGYGGSTYQLAVVSTSMLQHPPVNDRTASQNSLQLTEEPSFAKSSFSFQLPLLPGDTSVPVAWVPRGSSVTPHPPTRPRPVSGGIKRTGQVNPSELQKTTTRSWTRHTGNESAQRTDVTASQSSETMLHLLQEKEERLLRQGDEVRRLSVFESESQRKDGVIAGLRDEVSALRHQLTMSQQADSEIQHRLLTMEQDINNKREQIDMVKEQMIELQKGSTEEFRRSVIERDLKISNLRGQMDRLKRENSNVTGQVAGLQRDLSSREKQALKLASEVDRLQQDIRSKESQLVLTATKISKMSKKHQEELLNCGNEVITLKKSIETLEFSLREKQRLLEHETKERGLLFNRLEKNIEEQERSKAELTRLQDQVEHLRDQLMLILLKEPSDSRSNAALSDQQILEKVSELLGEKNKVEDLEGQLQKVIAEQERAAEHMERLKSRLETCQECSTDALKTAMTSLQEEAVSPALTWVQTAVIPVMESQLLLLQSASQTLLESGIDALQSNEGVLGGIKSLVSEHQRDKLELQHLKVNLEELQESAAKCTELHEHLRITKEELEQKQHEMINKLQDEEARQKELAELKGELEALRQAQTDLQKEAQTQEARCHAMLQEGARREEKRQEELKEAWQKGVEEERERCSVQEAEYREQVRQHAHTIVALEQSWVQSRQRTQEVEEERDVLIGQLTAFEAKKSSSPATTSPLDAQIVQASEGVALEANTTSLRDDLAQSQLETQNQGDIIQALSRDLAAANARISDMTGELSEQQKLEMEQRKSLVVDQRVQLSILTQKLTMMSQLMEQKGEELEKVRDELRRCQGDRDKRLTMERKRKEQRTEKPDLCSVVAWATPQTKDMTDVTAPGELAKQGSSCREHRHEEFIQRQRKELSEMRAKITALEQWSLQHFPQQGASKKQEESEKDQLSAQTSAEVTWPNVSPQPGVLQEETLKPNIRWDLTDALDQSDTLDLSDALDLSERTYLDLVRALCEALELSESQMEGCMPLQHLPQEKRANLGLLRQADLELLRTRIAVEQRRVQRMETLLHQQNSDISILRESQAAGQHLQARLDTPRNKLETESHESSQLLRALSHTQIQLDQDTGIQSRAIKSHKAVSVDRAQKRSQKTASGNSIRTGVSDKSAAKKLNVQQRLKKREYKVETLTSQLGEKEKDLQ</sequence>
<dbReference type="InterPro" id="IPR000253">
    <property type="entry name" value="FHA_dom"/>
</dbReference>